<dbReference type="Proteomes" id="UP000244174">
    <property type="component" value="Unassembled WGS sequence"/>
</dbReference>
<evidence type="ECO:0000313" key="2">
    <source>
        <dbReference type="Proteomes" id="UP000244174"/>
    </source>
</evidence>
<organism evidence="1 2">
    <name type="scientific">Christiangramia gaetbulicola</name>
    <dbReference type="NCBI Taxonomy" id="703340"/>
    <lineage>
        <taxon>Bacteria</taxon>
        <taxon>Pseudomonadati</taxon>
        <taxon>Bacteroidota</taxon>
        <taxon>Flavobacteriia</taxon>
        <taxon>Flavobacteriales</taxon>
        <taxon>Flavobacteriaceae</taxon>
        <taxon>Christiangramia</taxon>
    </lineage>
</organism>
<comment type="caution">
    <text evidence="1">The sequence shown here is derived from an EMBL/GenBank/DDBJ whole genome shotgun (WGS) entry which is preliminary data.</text>
</comment>
<evidence type="ECO:0000313" key="1">
    <source>
        <dbReference type="EMBL" id="PTX45260.1"/>
    </source>
</evidence>
<dbReference type="AlphaFoldDB" id="A0A2T6AN88"/>
<protein>
    <submittedName>
        <fullName evidence="1">Uncharacterized protein</fullName>
    </submittedName>
</protein>
<dbReference type="EMBL" id="QBKQ01000001">
    <property type="protein sequence ID" value="PTX45260.1"/>
    <property type="molecule type" value="Genomic_DNA"/>
</dbReference>
<name>A0A2T6AN88_9FLAO</name>
<gene>
    <name evidence="1" type="ORF">C8P64_1252</name>
</gene>
<dbReference type="RefSeq" id="WP_108171144.1">
    <property type="nucleotide sequence ID" value="NZ_QBKQ01000001.1"/>
</dbReference>
<dbReference type="PROSITE" id="PS51257">
    <property type="entry name" value="PROKAR_LIPOPROTEIN"/>
    <property type="match status" value="1"/>
</dbReference>
<accession>A0A2T6AN88</accession>
<sequence>MRNYYFFTVLVGLLFLGCTLDNDELNFNEDQIQTANLDINDVCIPSIYGIENSGVLLGNVTVSNSDDGNIANVKFTAETGFYITEIRFMHADDENGLPINNGGVIPGKLEKLTYPYVTEVDFEYEVSSYFVLAARVTFVDQNGQKYISWIGHEMAGNNRSTYLSYNVCIPPQHNPVCEVNAGYNNSRTYTFSEVDALVNDVGDVEPLYKTLLDEGVSRDGTFAPTAAELLRAFNQNPYREFTTVYTLRNEVGGVVCTDSTELTITVIPD</sequence>
<dbReference type="OrthoDB" id="1433361at2"/>
<keyword evidence="2" id="KW-1185">Reference proteome</keyword>
<reference evidence="1 2" key="1">
    <citation type="submission" date="2018-04" db="EMBL/GenBank/DDBJ databases">
        <title>Genomic Encyclopedia of Archaeal and Bacterial Type Strains, Phase II (KMG-II): from individual species to whole genera.</title>
        <authorList>
            <person name="Goeker M."/>
        </authorList>
    </citation>
    <scope>NUCLEOTIDE SEQUENCE [LARGE SCALE GENOMIC DNA]</scope>
    <source>
        <strain evidence="1 2">DSM 23082</strain>
    </source>
</reference>
<proteinExistence type="predicted"/>